<proteinExistence type="predicted"/>
<dbReference type="EMBL" id="BART01027766">
    <property type="protein sequence ID" value="GAG97054.1"/>
    <property type="molecule type" value="Genomic_DNA"/>
</dbReference>
<protein>
    <submittedName>
        <fullName evidence="1">Uncharacterized protein</fullName>
    </submittedName>
</protein>
<gene>
    <name evidence="1" type="ORF">S01H4_49141</name>
</gene>
<accession>X1BMA7</accession>
<evidence type="ECO:0000313" key="1">
    <source>
        <dbReference type="EMBL" id="GAG97054.1"/>
    </source>
</evidence>
<name>X1BMA7_9ZZZZ</name>
<organism evidence="1">
    <name type="scientific">marine sediment metagenome</name>
    <dbReference type="NCBI Taxonomy" id="412755"/>
    <lineage>
        <taxon>unclassified sequences</taxon>
        <taxon>metagenomes</taxon>
        <taxon>ecological metagenomes</taxon>
    </lineage>
</organism>
<dbReference type="AlphaFoldDB" id="X1BMA7"/>
<sequence>MKKFGIIALAALLVVAFTIPAAALESTFGGYWRTRFFSQSDFSGDDSESQDYNAIDTRSRLYATFKKVFRTCCQAGSPWKTRLS</sequence>
<reference evidence="1" key="1">
    <citation type="journal article" date="2014" name="Front. Microbiol.">
        <title>High frequency of phylogenetically diverse reductive dehalogenase-homologous genes in deep subseafloor sedimentary metagenomes.</title>
        <authorList>
            <person name="Kawai M."/>
            <person name="Futagami T."/>
            <person name="Toyoda A."/>
            <person name="Takaki Y."/>
            <person name="Nishi S."/>
            <person name="Hori S."/>
            <person name="Arai W."/>
            <person name="Tsubouchi T."/>
            <person name="Morono Y."/>
            <person name="Uchiyama I."/>
            <person name="Ito T."/>
            <person name="Fujiyama A."/>
            <person name="Inagaki F."/>
            <person name="Takami H."/>
        </authorList>
    </citation>
    <scope>NUCLEOTIDE SEQUENCE</scope>
    <source>
        <strain evidence="1">Expedition CK06-06</strain>
    </source>
</reference>
<comment type="caution">
    <text evidence="1">The sequence shown here is derived from an EMBL/GenBank/DDBJ whole genome shotgun (WGS) entry which is preliminary data.</text>
</comment>